<dbReference type="Proteomes" id="UP000015104">
    <property type="component" value="Unassembled WGS sequence"/>
</dbReference>
<reference evidence="1" key="2">
    <citation type="submission" date="2015-06" db="UniProtKB">
        <authorList>
            <consortium name="EnsemblMetazoa"/>
        </authorList>
    </citation>
    <scope>IDENTIFICATION</scope>
</reference>
<dbReference type="EnsemblMetazoa" id="tetur05g01610.1">
    <property type="protein sequence ID" value="tetur05g01610.1"/>
    <property type="gene ID" value="tetur05g01610"/>
</dbReference>
<name>T1K477_TETUR</name>
<evidence type="ECO:0000313" key="2">
    <source>
        <dbReference type="Proteomes" id="UP000015104"/>
    </source>
</evidence>
<proteinExistence type="predicted"/>
<sequence>MNISQPTIVTYAVRFYLKRR</sequence>
<dbReference type="HOGENOM" id="CLU_3428644_0_0_1"/>
<accession>T1K477</accession>
<dbReference type="AlphaFoldDB" id="T1K477"/>
<dbReference type="EMBL" id="CAEY01001565">
    <property type="status" value="NOT_ANNOTATED_CDS"/>
    <property type="molecule type" value="Genomic_DNA"/>
</dbReference>
<keyword evidence="2" id="KW-1185">Reference proteome</keyword>
<organism evidence="1 2">
    <name type="scientific">Tetranychus urticae</name>
    <name type="common">Two-spotted spider mite</name>
    <dbReference type="NCBI Taxonomy" id="32264"/>
    <lineage>
        <taxon>Eukaryota</taxon>
        <taxon>Metazoa</taxon>
        <taxon>Ecdysozoa</taxon>
        <taxon>Arthropoda</taxon>
        <taxon>Chelicerata</taxon>
        <taxon>Arachnida</taxon>
        <taxon>Acari</taxon>
        <taxon>Acariformes</taxon>
        <taxon>Trombidiformes</taxon>
        <taxon>Prostigmata</taxon>
        <taxon>Eleutherengona</taxon>
        <taxon>Raphignathae</taxon>
        <taxon>Tetranychoidea</taxon>
        <taxon>Tetranychidae</taxon>
        <taxon>Tetranychus</taxon>
    </lineage>
</organism>
<evidence type="ECO:0000313" key="1">
    <source>
        <dbReference type="EnsemblMetazoa" id="tetur05g01610.1"/>
    </source>
</evidence>
<protein>
    <submittedName>
        <fullName evidence="1">Uncharacterized protein</fullName>
    </submittedName>
</protein>
<reference evidence="2" key="1">
    <citation type="submission" date="2011-08" db="EMBL/GenBank/DDBJ databases">
        <authorList>
            <person name="Rombauts S."/>
        </authorList>
    </citation>
    <scope>NUCLEOTIDE SEQUENCE</scope>
    <source>
        <strain evidence="2">London</strain>
    </source>
</reference>